<evidence type="ECO:0000256" key="2">
    <source>
        <dbReference type="ARBA" id="ARBA00022475"/>
    </source>
</evidence>
<evidence type="ECO:0000256" key="6">
    <source>
        <dbReference type="ARBA" id="ARBA00022840"/>
    </source>
</evidence>
<evidence type="ECO:0000256" key="1">
    <source>
        <dbReference type="ARBA" id="ARBA00004651"/>
    </source>
</evidence>
<keyword evidence="2" id="KW-1003">Cell membrane</keyword>
<reference evidence="13" key="1">
    <citation type="submission" date="2016-10" db="EMBL/GenBank/DDBJ databases">
        <authorList>
            <person name="Varghese N."/>
            <person name="Submissions S."/>
        </authorList>
    </citation>
    <scope>NUCLEOTIDE SEQUENCE [LARGE SCALE GENOMIC DNA]</scope>
    <source>
        <strain evidence="13">CGMCC 1.12041</strain>
    </source>
</reference>
<dbReference type="Proteomes" id="UP000198639">
    <property type="component" value="Unassembled WGS sequence"/>
</dbReference>
<evidence type="ECO:0000256" key="3">
    <source>
        <dbReference type="ARBA" id="ARBA00022553"/>
    </source>
</evidence>
<evidence type="ECO:0000256" key="7">
    <source>
        <dbReference type="ARBA" id="ARBA00022989"/>
    </source>
</evidence>
<sequence>MTTACNGADAVALAGGRPDLDLILMDIQMPVMDGLEAARRMLAHAGERAPRLLALTAGNTVSERQRAREAGFSEILPKPIDPEKLVQAIQRVLALALAPAPAPAAATPASGPAQDDWPVIDGIDTAQARRRFAGGSAMFGKMLARLLALCGEAGRMGMRVPRDRDALAALMHQVKGSAATLAALGLAESAARIESACRNGQDDALPPALQDLGRLARRLEQAAAGFLARPEARRPPETAAPLGRAQLEALLQALRTQDLRALDLFQQLAPALEDAMGTEAARALAEQVHGLRFGEALASLLHARLSCDART</sequence>
<dbReference type="Pfam" id="PF01627">
    <property type="entry name" value="Hpt"/>
    <property type="match status" value="1"/>
</dbReference>
<dbReference type="CDD" id="cd17546">
    <property type="entry name" value="REC_hyHK_CKI1_RcsC-like"/>
    <property type="match status" value="1"/>
</dbReference>
<dbReference type="AlphaFoldDB" id="A0A1I1PXA0"/>
<dbReference type="InterPro" id="IPR008207">
    <property type="entry name" value="Sig_transdc_His_kin_Hpt_dom"/>
</dbReference>
<keyword evidence="6" id="KW-0067">ATP-binding</keyword>
<evidence type="ECO:0000313" key="13">
    <source>
        <dbReference type="Proteomes" id="UP000198639"/>
    </source>
</evidence>
<evidence type="ECO:0000259" key="11">
    <source>
        <dbReference type="PROSITE" id="PS50110"/>
    </source>
</evidence>
<keyword evidence="13" id="KW-1185">Reference proteome</keyword>
<evidence type="ECO:0000256" key="4">
    <source>
        <dbReference type="ARBA" id="ARBA00022692"/>
    </source>
</evidence>
<accession>A0A1I1PXA0</accession>
<keyword evidence="9" id="KW-0472">Membrane</keyword>
<keyword evidence="5" id="KW-0547">Nucleotide-binding</keyword>
<proteinExistence type="predicted"/>
<dbReference type="InterPro" id="IPR001789">
    <property type="entry name" value="Sig_transdc_resp-reg_receiver"/>
</dbReference>
<comment type="subcellular location">
    <subcellularLocation>
        <location evidence="1">Cell membrane</location>
        <topology evidence="1">Multi-pass membrane protein</topology>
    </subcellularLocation>
</comment>
<dbReference type="SUPFAM" id="SSF47226">
    <property type="entry name" value="Histidine-containing phosphotransfer domain, HPT domain"/>
    <property type="match status" value="1"/>
</dbReference>
<dbReference type="PANTHER" id="PTHR45339">
    <property type="entry name" value="HYBRID SIGNAL TRANSDUCTION HISTIDINE KINASE J"/>
    <property type="match status" value="1"/>
</dbReference>
<dbReference type="PANTHER" id="PTHR45339:SF1">
    <property type="entry name" value="HYBRID SIGNAL TRANSDUCTION HISTIDINE KINASE J"/>
    <property type="match status" value="1"/>
</dbReference>
<organism evidence="12 13">
    <name type="scientific">Massilia yuzhufengensis</name>
    <dbReference type="NCBI Taxonomy" id="1164594"/>
    <lineage>
        <taxon>Bacteria</taxon>
        <taxon>Pseudomonadati</taxon>
        <taxon>Pseudomonadota</taxon>
        <taxon>Betaproteobacteria</taxon>
        <taxon>Burkholderiales</taxon>
        <taxon>Oxalobacteraceae</taxon>
        <taxon>Telluria group</taxon>
        <taxon>Massilia</taxon>
    </lineage>
</organism>
<keyword evidence="3 10" id="KW-0597">Phosphoprotein</keyword>
<dbReference type="GO" id="GO:0005886">
    <property type="term" value="C:plasma membrane"/>
    <property type="evidence" value="ECO:0007669"/>
    <property type="project" value="UniProtKB-SubCell"/>
</dbReference>
<dbReference type="Gene3D" id="1.20.120.160">
    <property type="entry name" value="HPT domain"/>
    <property type="match status" value="1"/>
</dbReference>
<name>A0A1I1PXA0_9BURK</name>
<feature type="domain" description="Response regulatory" evidence="11">
    <location>
        <begin position="1"/>
        <end position="93"/>
    </location>
</feature>
<evidence type="ECO:0000256" key="5">
    <source>
        <dbReference type="ARBA" id="ARBA00022741"/>
    </source>
</evidence>
<dbReference type="Gene3D" id="3.40.50.2300">
    <property type="match status" value="1"/>
</dbReference>
<dbReference type="InterPro" id="IPR036641">
    <property type="entry name" value="HPT_dom_sf"/>
</dbReference>
<dbReference type="SUPFAM" id="SSF52172">
    <property type="entry name" value="CheY-like"/>
    <property type="match status" value="1"/>
</dbReference>
<feature type="modified residue" description="4-aspartylphosphate" evidence="10">
    <location>
        <position position="26"/>
    </location>
</feature>
<keyword evidence="4" id="KW-0812">Transmembrane</keyword>
<protein>
    <recommendedName>
        <fullName evidence="11">Response regulatory domain-containing protein</fullName>
    </recommendedName>
</protein>
<dbReference type="GO" id="GO:0004672">
    <property type="term" value="F:protein kinase activity"/>
    <property type="evidence" value="ECO:0007669"/>
    <property type="project" value="UniProtKB-ARBA"/>
</dbReference>
<dbReference type="RefSeq" id="WP_177207767.1">
    <property type="nucleotide sequence ID" value="NZ_FOLD01000017.1"/>
</dbReference>
<dbReference type="GO" id="GO:0005524">
    <property type="term" value="F:ATP binding"/>
    <property type="evidence" value="ECO:0007669"/>
    <property type="project" value="UniProtKB-KW"/>
</dbReference>
<evidence type="ECO:0000256" key="8">
    <source>
        <dbReference type="ARBA" id="ARBA00023012"/>
    </source>
</evidence>
<keyword evidence="7" id="KW-1133">Transmembrane helix</keyword>
<keyword evidence="8" id="KW-0902">Two-component regulatory system</keyword>
<evidence type="ECO:0000256" key="9">
    <source>
        <dbReference type="ARBA" id="ARBA00023136"/>
    </source>
</evidence>
<evidence type="ECO:0000256" key="10">
    <source>
        <dbReference type="PROSITE-ProRule" id="PRU00169"/>
    </source>
</evidence>
<dbReference type="STRING" id="1164594.SAMN05216204_11760"/>
<dbReference type="SMART" id="SM00448">
    <property type="entry name" value="REC"/>
    <property type="match status" value="1"/>
</dbReference>
<dbReference type="Pfam" id="PF00072">
    <property type="entry name" value="Response_reg"/>
    <property type="match status" value="1"/>
</dbReference>
<dbReference type="InterPro" id="IPR011006">
    <property type="entry name" value="CheY-like_superfamily"/>
</dbReference>
<evidence type="ECO:0000313" key="12">
    <source>
        <dbReference type="EMBL" id="SFD14524.1"/>
    </source>
</evidence>
<dbReference type="GO" id="GO:0000160">
    <property type="term" value="P:phosphorelay signal transduction system"/>
    <property type="evidence" value="ECO:0007669"/>
    <property type="project" value="UniProtKB-KW"/>
</dbReference>
<gene>
    <name evidence="12" type="ORF">SAMN05216204_11760</name>
</gene>
<dbReference type="PROSITE" id="PS50110">
    <property type="entry name" value="RESPONSE_REGULATORY"/>
    <property type="match status" value="1"/>
</dbReference>
<dbReference type="EMBL" id="FOLD01000017">
    <property type="protein sequence ID" value="SFD14524.1"/>
    <property type="molecule type" value="Genomic_DNA"/>
</dbReference>